<evidence type="ECO:0008006" key="2">
    <source>
        <dbReference type="Google" id="ProtNLM"/>
    </source>
</evidence>
<protein>
    <recommendedName>
        <fullName evidence="2">DUF3109 family protein</fullName>
    </recommendedName>
</protein>
<proteinExistence type="predicted"/>
<gene>
    <name evidence="1" type="ORF">GM50_4975</name>
</gene>
<accession>A0A094Q8D3</accession>
<dbReference type="EMBL" id="JNSK01000010">
    <property type="protein sequence ID" value="KGA19662.1"/>
    <property type="molecule type" value="Genomic_DNA"/>
</dbReference>
<dbReference type="InterPro" id="IPR021458">
    <property type="entry name" value="Rv0495c"/>
</dbReference>
<name>A0A094Q8D3_9ZZZZ</name>
<sequence length="274" mass="30930">MSEVKAGFARDWVEFVDPNDDEEIFKCDLTWLTSHWTCIYGDGCKGVFADRPNDGCCTEGAMYSDAEDEARTQRAAKLLTRDMWQYYDAAQPKKPGGLLQISESDEDNERKTRVIEDSCVFLNRKGYEAPGFTGSFGCVLHHLAQKENKHFVDTKPDVCWQLPMRRSFESREVGERTYSITVLGEYERLAWGDGGEDFDWYCTSNSDAHVGTQPVYLSNRAELVALMGIAAYEILAKHCDARIEGIKAAQARSLPLFVLQHPATIKAQQEKSQA</sequence>
<dbReference type="Pfam" id="PF11307">
    <property type="entry name" value="DUF3109"/>
    <property type="match status" value="1"/>
</dbReference>
<comment type="caution">
    <text evidence="1">The sequence shown here is derived from an EMBL/GenBank/DDBJ whole genome shotgun (WGS) entry which is preliminary data.</text>
</comment>
<evidence type="ECO:0000313" key="1">
    <source>
        <dbReference type="EMBL" id="KGA19662.1"/>
    </source>
</evidence>
<reference evidence="1" key="1">
    <citation type="submission" date="2014-05" db="EMBL/GenBank/DDBJ databases">
        <title>Key roles for freshwater Actinobacteria revealed by deep metagenomic sequencing.</title>
        <authorList>
            <person name="Ghai R."/>
            <person name="Mizuno C.M."/>
            <person name="Picazo A."/>
            <person name="Camacho A."/>
            <person name="Rodriguez-Valera F."/>
        </authorList>
    </citation>
    <scope>NUCLEOTIDE SEQUENCE</scope>
</reference>
<organism evidence="1">
    <name type="scientific">freshwater metagenome</name>
    <dbReference type="NCBI Taxonomy" id="449393"/>
    <lineage>
        <taxon>unclassified sequences</taxon>
        <taxon>metagenomes</taxon>
        <taxon>ecological metagenomes</taxon>
    </lineage>
</organism>
<dbReference type="AlphaFoldDB" id="A0A094Q8D3"/>